<gene>
    <name evidence="1" type="ORF">EYF80_011372</name>
</gene>
<name>A0A4Z2IKW5_9TELE</name>
<keyword evidence="2" id="KW-1185">Reference proteome</keyword>
<comment type="caution">
    <text evidence="1">The sequence shown here is derived from an EMBL/GenBank/DDBJ whole genome shotgun (WGS) entry which is preliminary data.</text>
</comment>
<dbReference type="EMBL" id="SRLO01000074">
    <property type="protein sequence ID" value="TNN78388.1"/>
    <property type="molecule type" value="Genomic_DNA"/>
</dbReference>
<sequence length="330" mass="36944">MQQLVDKYGTQKDDIPQHASGDDVLLGARRWFPSDEHPVVWVTANRCCLEKSIKRGQPPSHQLLHQRNVTQKIPMCCREATQQVVLQPLKLNLEVGPLPGHHLSQQLLLQAHRSHCEVDEGGLGLELRREMGIIQLGVDDELKLHHPQLWPEPVSDPLDALLLRVDDERPTLTGGQDGSVLGGHPVIWQALVMPGSHSGIICKHEDGIQAFCHGHRDLERKQRNDVTVVEQLEAAAVKSVHLVLELSPALLQKGIFEDGPEHGPNLCCTSKHSCTVSIWSFRKSCRSLTSISLSEYTLQDSWSHNTPSVSNNKDRMTQGHEFLQLHHLTE</sequence>
<accession>A0A4Z2IKW5</accession>
<dbReference type="AlphaFoldDB" id="A0A4Z2IKW5"/>
<evidence type="ECO:0000313" key="2">
    <source>
        <dbReference type="Proteomes" id="UP000314294"/>
    </source>
</evidence>
<evidence type="ECO:0000313" key="1">
    <source>
        <dbReference type="EMBL" id="TNN78388.1"/>
    </source>
</evidence>
<dbReference type="Proteomes" id="UP000314294">
    <property type="component" value="Unassembled WGS sequence"/>
</dbReference>
<proteinExistence type="predicted"/>
<protein>
    <submittedName>
        <fullName evidence="1">Uncharacterized protein</fullName>
    </submittedName>
</protein>
<organism evidence="1 2">
    <name type="scientific">Liparis tanakae</name>
    <name type="common">Tanaka's snailfish</name>
    <dbReference type="NCBI Taxonomy" id="230148"/>
    <lineage>
        <taxon>Eukaryota</taxon>
        <taxon>Metazoa</taxon>
        <taxon>Chordata</taxon>
        <taxon>Craniata</taxon>
        <taxon>Vertebrata</taxon>
        <taxon>Euteleostomi</taxon>
        <taxon>Actinopterygii</taxon>
        <taxon>Neopterygii</taxon>
        <taxon>Teleostei</taxon>
        <taxon>Neoteleostei</taxon>
        <taxon>Acanthomorphata</taxon>
        <taxon>Eupercaria</taxon>
        <taxon>Perciformes</taxon>
        <taxon>Cottioidei</taxon>
        <taxon>Cottales</taxon>
        <taxon>Liparidae</taxon>
        <taxon>Liparis</taxon>
    </lineage>
</organism>
<reference evidence="1 2" key="1">
    <citation type="submission" date="2019-03" db="EMBL/GenBank/DDBJ databases">
        <title>First draft genome of Liparis tanakae, snailfish: a comprehensive survey of snailfish specific genes.</title>
        <authorList>
            <person name="Kim W."/>
            <person name="Song I."/>
            <person name="Jeong J.-H."/>
            <person name="Kim D."/>
            <person name="Kim S."/>
            <person name="Ryu S."/>
            <person name="Song J.Y."/>
            <person name="Lee S.K."/>
        </authorList>
    </citation>
    <scope>NUCLEOTIDE SEQUENCE [LARGE SCALE GENOMIC DNA]</scope>
    <source>
        <tissue evidence="1">Muscle</tissue>
    </source>
</reference>